<dbReference type="PRINTS" id="PR00080">
    <property type="entry name" value="SDRFAMILY"/>
</dbReference>
<reference evidence="7 8" key="1">
    <citation type="submission" date="2021-03" db="EMBL/GenBank/DDBJ databases">
        <title>Genomic Encyclopedia of Type Strains, Phase IV (KMG-IV): sequencing the most valuable type-strain genomes for metagenomic binning, comparative biology and taxonomic classification.</title>
        <authorList>
            <person name="Goeker M."/>
        </authorList>
    </citation>
    <scope>NUCLEOTIDE SEQUENCE [LARGE SCALE GENOMIC DNA]</scope>
    <source>
        <strain evidence="7 8">DSM 27563</strain>
    </source>
</reference>
<keyword evidence="6" id="KW-0444">Lipid biosynthesis</keyword>
<name>A0ABS4KA75_9FIRM</name>
<sequence>MKNKRVLITGATKGIGREIAKKFADSGYNIIINYRDEKEARKLEEELLEKNVEVLKIKADISNYEECENMFLEIKEKWKGLDILVNNAGITKDNIILRMTKEDFDSVIDVNLKGSFYCMKFASKLMLKNKFGRIISIASVVGIHGNIGQINYAASKSGVIAMTKSLAKELARKNITVNAVSPGFIESNMTEDLKLEYKEELLNRIAVNRFGHAADIANIVLFLAREESSYITGQNMVVDGGLFL</sequence>
<dbReference type="RefSeq" id="WP_210059989.1">
    <property type="nucleotide sequence ID" value="NZ_JAGGLJ010000002.1"/>
</dbReference>
<evidence type="ECO:0000256" key="1">
    <source>
        <dbReference type="ARBA" id="ARBA00005194"/>
    </source>
</evidence>
<evidence type="ECO:0000256" key="3">
    <source>
        <dbReference type="ARBA" id="ARBA00012948"/>
    </source>
</evidence>
<keyword evidence="6" id="KW-0276">Fatty acid metabolism</keyword>
<evidence type="ECO:0000256" key="6">
    <source>
        <dbReference type="RuleBase" id="RU366074"/>
    </source>
</evidence>
<dbReference type="InterPro" id="IPR036291">
    <property type="entry name" value="NAD(P)-bd_dom_sf"/>
</dbReference>
<evidence type="ECO:0000256" key="4">
    <source>
        <dbReference type="ARBA" id="ARBA00023002"/>
    </source>
</evidence>
<comment type="similarity">
    <text evidence="2 6">Belongs to the short-chain dehydrogenases/reductases (SDR) family.</text>
</comment>
<keyword evidence="4 6" id="KW-0560">Oxidoreductase</keyword>
<comment type="caution">
    <text evidence="7">The sequence shown here is derived from an EMBL/GenBank/DDBJ whole genome shotgun (WGS) entry which is preliminary data.</text>
</comment>
<dbReference type="SUPFAM" id="SSF51735">
    <property type="entry name" value="NAD(P)-binding Rossmann-fold domains"/>
    <property type="match status" value="1"/>
</dbReference>
<proteinExistence type="inferred from homology"/>
<dbReference type="EMBL" id="JAGGLJ010000002">
    <property type="protein sequence ID" value="MBP2024680.1"/>
    <property type="molecule type" value="Genomic_DNA"/>
</dbReference>
<dbReference type="PRINTS" id="PR00081">
    <property type="entry name" value="GDHRDH"/>
</dbReference>
<dbReference type="PANTHER" id="PTHR42879">
    <property type="entry name" value="3-OXOACYL-(ACYL-CARRIER-PROTEIN) REDUCTASE"/>
    <property type="match status" value="1"/>
</dbReference>
<organism evidence="7 8">
    <name type="scientific">Peptoniphilus stercorisuis</name>
    <dbReference type="NCBI Taxonomy" id="1436965"/>
    <lineage>
        <taxon>Bacteria</taxon>
        <taxon>Bacillati</taxon>
        <taxon>Bacillota</taxon>
        <taxon>Tissierellia</taxon>
        <taxon>Tissierellales</taxon>
        <taxon>Peptoniphilaceae</taxon>
        <taxon>Peptoniphilus</taxon>
    </lineage>
</organism>
<keyword evidence="6" id="KW-0275">Fatty acid biosynthesis</keyword>
<keyword evidence="8" id="KW-1185">Reference proteome</keyword>
<comment type="function">
    <text evidence="6">Catalyzes the NADPH-dependent reduction of beta-ketoacyl-ACP substrates to beta-hydroxyacyl-ACP products, the first reductive step in the elongation cycle of fatty acid biosynthesis.</text>
</comment>
<evidence type="ECO:0000256" key="5">
    <source>
        <dbReference type="ARBA" id="ARBA00048508"/>
    </source>
</evidence>
<evidence type="ECO:0000313" key="7">
    <source>
        <dbReference type="EMBL" id="MBP2024680.1"/>
    </source>
</evidence>
<dbReference type="InterPro" id="IPR020904">
    <property type="entry name" value="Sc_DH/Rdtase_CS"/>
</dbReference>
<dbReference type="CDD" id="cd05333">
    <property type="entry name" value="BKR_SDR_c"/>
    <property type="match status" value="1"/>
</dbReference>
<dbReference type="InterPro" id="IPR050259">
    <property type="entry name" value="SDR"/>
</dbReference>
<comment type="pathway">
    <text evidence="1 6">Lipid metabolism; fatty acid biosynthesis.</text>
</comment>
<dbReference type="InterPro" id="IPR011284">
    <property type="entry name" value="3oxo_ACP_reduc"/>
</dbReference>
<keyword evidence="6" id="KW-0443">Lipid metabolism</keyword>
<comment type="subunit">
    <text evidence="6">Homotetramer.</text>
</comment>
<dbReference type="Gene3D" id="3.40.50.720">
    <property type="entry name" value="NAD(P)-binding Rossmann-like Domain"/>
    <property type="match status" value="1"/>
</dbReference>
<dbReference type="Pfam" id="PF13561">
    <property type="entry name" value="adh_short_C2"/>
    <property type="match status" value="1"/>
</dbReference>
<accession>A0ABS4KA75</accession>
<dbReference type="NCBIfam" id="NF005559">
    <property type="entry name" value="PRK07231.1"/>
    <property type="match status" value="1"/>
</dbReference>
<keyword evidence="6" id="KW-0521">NADP</keyword>
<dbReference type="NCBIfam" id="TIGR01830">
    <property type="entry name" value="3oxo_ACP_reduc"/>
    <property type="match status" value="1"/>
</dbReference>
<evidence type="ECO:0000313" key="8">
    <source>
        <dbReference type="Proteomes" id="UP001519306"/>
    </source>
</evidence>
<dbReference type="PANTHER" id="PTHR42879:SF2">
    <property type="entry name" value="3-OXOACYL-[ACYL-CARRIER-PROTEIN] REDUCTASE FABG"/>
    <property type="match status" value="1"/>
</dbReference>
<dbReference type="InterPro" id="IPR002347">
    <property type="entry name" value="SDR_fam"/>
</dbReference>
<dbReference type="NCBIfam" id="NF009466">
    <property type="entry name" value="PRK12826.1-2"/>
    <property type="match status" value="1"/>
</dbReference>
<evidence type="ECO:0000256" key="2">
    <source>
        <dbReference type="ARBA" id="ARBA00006484"/>
    </source>
</evidence>
<dbReference type="EC" id="1.1.1.100" evidence="3 6"/>
<dbReference type="GO" id="GO:0004316">
    <property type="term" value="F:3-oxoacyl-[acyl-carrier-protein] reductase (NADPH) activity"/>
    <property type="evidence" value="ECO:0007669"/>
    <property type="project" value="UniProtKB-EC"/>
</dbReference>
<gene>
    <name evidence="7" type="ORF">J2Z71_000196</name>
</gene>
<dbReference type="PROSITE" id="PS00061">
    <property type="entry name" value="ADH_SHORT"/>
    <property type="match status" value="1"/>
</dbReference>
<dbReference type="Proteomes" id="UP001519306">
    <property type="component" value="Unassembled WGS sequence"/>
</dbReference>
<comment type="catalytic activity">
    <reaction evidence="5 6">
        <text>a (3R)-hydroxyacyl-[ACP] + NADP(+) = a 3-oxoacyl-[ACP] + NADPH + H(+)</text>
        <dbReference type="Rhea" id="RHEA:17397"/>
        <dbReference type="Rhea" id="RHEA-COMP:9916"/>
        <dbReference type="Rhea" id="RHEA-COMP:9945"/>
        <dbReference type="ChEBI" id="CHEBI:15378"/>
        <dbReference type="ChEBI" id="CHEBI:57783"/>
        <dbReference type="ChEBI" id="CHEBI:58349"/>
        <dbReference type="ChEBI" id="CHEBI:78776"/>
        <dbReference type="ChEBI" id="CHEBI:78827"/>
        <dbReference type="EC" id="1.1.1.100"/>
    </reaction>
</comment>
<protein>
    <recommendedName>
        <fullName evidence="3 6">3-oxoacyl-[acyl-carrier-protein] reductase</fullName>
        <ecNumber evidence="3 6">1.1.1.100</ecNumber>
    </recommendedName>
</protein>